<reference evidence="2 3" key="1">
    <citation type="journal article" date="2010" name="Stand. Genomic Sci.">
        <title>Complete genome sequence of Spirochaeta smaragdinae type strain (SEBR 4228).</title>
        <authorList>
            <person name="Mavromatis K."/>
            <person name="Yasawong M."/>
            <person name="Chertkov O."/>
            <person name="Lapidus A."/>
            <person name="Lucas S."/>
            <person name="Nolan M."/>
            <person name="Del Rio T.G."/>
            <person name="Tice H."/>
            <person name="Cheng J.F."/>
            <person name="Pitluck S."/>
            <person name="Liolios K."/>
            <person name="Ivanova N."/>
            <person name="Tapia R."/>
            <person name="Han C."/>
            <person name="Bruce D."/>
            <person name="Goodwin L."/>
            <person name="Pati A."/>
            <person name="Chen A."/>
            <person name="Palaniappan K."/>
            <person name="Land M."/>
            <person name="Hauser L."/>
            <person name="Chang Y.J."/>
            <person name="Jeffries C.D."/>
            <person name="Detter J.C."/>
            <person name="Rohde M."/>
            <person name="Brambilla E."/>
            <person name="Spring S."/>
            <person name="Goker M."/>
            <person name="Sikorski J."/>
            <person name="Woyke T."/>
            <person name="Bristow J."/>
            <person name="Eisen J.A."/>
            <person name="Markowitz V."/>
            <person name="Hugenholtz P."/>
            <person name="Klenk H.P."/>
            <person name="Kyrpides N.C."/>
        </authorList>
    </citation>
    <scope>NUCLEOTIDE SEQUENCE [LARGE SCALE GENOMIC DNA]</scope>
    <source>
        <strain evidence="3">DSM 11293 / JCM 15392 / SEBR 4228</strain>
    </source>
</reference>
<proteinExistence type="predicted"/>
<dbReference type="EMBL" id="CP002116">
    <property type="protein sequence ID" value="ADK80369.1"/>
    <property type="molecule type" value="Genomic_DNA"/>
</dbReference>
<dbReference type="InterPro" id="IPR008407">
    <property type="entry name" value="Brnchd-chn_aa_trnsp_AzlD"/>
</dbReference>
<dbReference type="OrthoDB" id="308265at2"/>
<dbReference type="AlphaFoldDB" id="E1R2T7"/>
<dbReference type="HOGENOM" id="CLU_144816_1_1_12"/>
<feature type="transmembrane region" description="Helical" evidence="1">
    <location>
        <begin position="6"/>
        <end position="29"/>
    </location>
</feature>
<dbReference type="Pfam" id="PF05437">
    <property type="entry name" value="AzlD"/>
    <property type="match status" value="1"/>
</dbReference>
<keyword evidence="1" id="KW-1133">Transmembrane helix</keyword>
<keyword evidence="1" id="KW-0472">Membrane</keyword>
<keyword evidence="1" id="KW-0812">Transmembrane</keyword>
<protein>
    <submittedName>
        <fullName evidence="2">Branched-chain amino acid transport</fullName>
    </submittedName>
</protein>
<dbReference type="RefSeq" id="WP_013253833.1">
    <property type="nucleotide sequence ID" value="NC_014364.1"/>
</dbReference>
<dbReference type="STRING" id="573413.Spirs_1242"/>
<dbReference type="KEGG" id="ssm:Spirs_1242"/>
<dbReference type="Proteomes" id="UP000002318">
    <property type="component" value="Chromosome"/>
</dbReference>
<organism evidence="2 3">
    <name type="scientific">Sediminispirochaeta smaragdinae (strain DSM 11293 / JCM 15392 / SEBR 4228)</name>
    <name type="common">Spirochaeta smaragdinae</name>
    <dbReference type="NCBI Taxonomy" id="573413"/>
    <lineage>
        <taxon>Bacteria</taxon>
        <taxon>Pseudomonadati</taxon>
        <taxon>Spirochaetota</taxon>
        <taxon>Spirochaetia</taxon>
        <taxon>Spirochaetales</taxon>
        <taxon>Spirochaetaceae</taxon>
        <taxon>Sediminispirochaeta</taxon>
    </lineage>
</organism>
<evidence type="ECO:0000256" key="1">
    <source>
        <dbReference type="SAM" id="Phobius"/>
    </source>
</evidence>
<feature type="transmembrane region" description="Helical" evidence="1">
    <location>
        <begin position="92"/>
        <end position="108"/>
    </location>
</feature>
<feature type="transmembrane region" description="Helical" evidence="1">
    <location>
        <begin position="71"/>
        <end position="87"/>
    </location>
</feature>
<accession>E1R2T7</accession>
<dbReference type="eggNOG" id="COG1687">
    <property type="taxonomic scope" value="Bacteria"/>
</dbReference>
<keyword evidence="3" id="KW-1185">Reference proteome</keyword>
<evidence type="ECO:0000313" key="3">
    <source>
        <dbReference type="Proteomes" id="UP000002318"/>
    </source>
</evidence>
<feature type="transmembrane region" description="Helical" evidence="1">
    <location>
        <begin position="41"/>
        <end position="59"/>
    </location>
</feature>
<evidence type="ECO:0000313" key="2">
    <source>
        <dbReference type="EMBL" id="ADK80369.1"/>
    </source>
</evidence>
<name>E1R2T7_SEDSS</name>
<sequence length="109" mass="11945">MSQHTLYLIIGILVMTLATQITRAFPFLLFAKRKPPQKLIAGARLIPGAVMTILVFTSLPVSGDLGHAEVWMQWLAAGAVALLHVIFRQSLLSILGGTALYMAMLHFWG</sequence>
<gene>
    <name evidence="2" type="ordered locus">Spirs_1242</name>
</gene>